<dbReference type="GO" id="GO:0017025">
    <property type="term" value="F:TBP-class protein binding"/>
    <property type="evidence" value="ECO:0007669"/>
    <property type="project" value="TreeGrafter"/>
</dbReference>
<evidence type="ECO:0000313" key="4">
    <source>
        <dbReference type="Proteomes" id="UP000472372"/>
    </source>
</evidence>
<feature type="region of interest" description="Disordered" evidence="1">
    <location>
        <begin position="498"/>
        <end position="547"/>
    </location>
</feature>
<feature type="region of interest" description="Disordered" evidence="1">
    <location>
        <begin position="191"/>
        <end position="372"/>
    </location>
</feature>
<feature type="compositionally biased region" description="Polar residues" evidence="1">
    <location>
        <begin position="300"/>
        <end position="315"/>
    </location>
</feature>
<dbReference type="GO" id="GO:0042790">
    <property type="term" value="P:nucleolar large rRNA transcription by RNA polymerase I"/>
    <property type="evidence" value="ECO:0007669"/>
    <property type="project" value="TreeGrafter"/>
</dbReference>
<organism evidence="3 4">
    <name type="scientific">Pyrenophora teres f. teres</name>
    <dbReference type="NCBI Taxonomy" id="97479"/>
    <lineage>
        <taxon>Eukaryota</taxon>
        <taxon>Fungi</taxon>
        <taxon>Dikarya</taxon>
        <taxon>Ascomycota</taxon>
        <taxon>Pezizomycotina</taxon>
        <taxon>Dothideomycetes</taxon>
        <taxon>Pleosporomycetidae</taxon>
        <taxon>Pleosporales</taxon>
        <taxon>Pleosporineae</taxon>
        <taxon>Pleosporaceae</taxon>
        <taxon>Pyrenophora</taxon>
    </lineage>
</organism>
<feature type="compositionally biased region" description="Basic and acidic residues" evidence="1">
    <location>
        <begin position="498"/>
        <end position="507"/>
    </location>
</feature>
<dbReference type="EMBL" id="HG992981">
    <property type="protein sequence ID" value="CAE7174013.1"/>
    <property type="molecule type" value="Genomic_DNA"/>
</dbReference>
<feature type="compositionally biased region" description="Polar residues" evidence="1">
    <location>
        <begin position="324"/>
        <end position="359"/>
    </location>
</feature>
<feature type="compositionally biased region" description="Polar residues" evidence="1">
    <location>
        <begin position="91"/>
        <end position="101"/>
    </location>
</feature>
<evidence type="ECO:0000313" key="3">
    <source>
        <dbReference type="EMBL" id="CAE7174013.1"/>
    </source>
</evidence>
<feature type="region of interest" description="Disordered" evidence="1">
    <location>
        <begin position="1"/>
        <end position="169"/>
    </location>
</feature>
<feature type="compositionally biased region" description="Basic and acidic residues" evidence="1">
    <location>
        <begin position="75"/>
        <end position="88"/>
    </location>
</feature>
<feature type="compositionally biased region" description="Polar residues" evidence="1">
    <location>
        <begin position="1"/>
        <end position="19"/>
    </location>
</feature>
<feature type="compositionally biased region" description="Polar residues" evidence="1">
    <location>
        <begin position="223"/>
        <end position="238"/>
    </location>
</feature>
<feature type="domain" description="Extracellular mutant protein 11 C-terminal" evidence="2">
    <location>
        <begin position="400"/>
        <end position="531"/>
    </location>
</feature>
<dbReference type="AlphaFoldDB" id="A0A6S6W1V4"/>
<proteinExistence type="predicted"/>
<dbReference type="GO" id="GO:0001164">
    <property type="term" value="F:RNA polymerase I core promoter sequence-specific DNA binding"/>
    <property type="evidence" value="ECO:0007669"/>
    <property type="project" value="TreeGrafter"/>
</dbReference>
<dbReference type="InterPro" id="IPR029178">
    <property type="entry name" value="Ecm11_C"/>
</dbReference>
<reference evidence="3" key="1">
    <citation type="submission" date="2021-02" db="EMBL/GenBank/DDBJ databases">
        <authorList>
            <person name="Syme A R."/>
            <person name="Syme A R."/>
            <person name="Moolhuijzen P."/>
        </authorList>
    </citation>
    <scope>NUCLEOTIDE SEQUENCE</scope>
    <source>
        <strain evidence="3">W1-1</strain>
    </source>
</reference>
<dbReference type="Pfam" id="PF15463">
    <property type="entry name" value="ECM11"/>
    <property type="match status" value="1"/>
</dbReference>
<dbReference type="InterPro" id="IPR053029">
    <property type="entry name" value="RNA_pol_I-specific_init_factor"/>
</dbReference>
<dbReference type="PANTHER" id="PTHR28244:SF1">
    <property type="entry name" value="RNA POLYMERASE I-SPECIFIC TRANSCRIPTION INITIATION FACTOR RRN11"/>
    <property type="match status" value="1"/>
</dbReference>
<dbReference type="GO" id="GO:0070860">
    <property type="term" value="C:RNA polymerase I core factor complex"/>
    <property type="evidence" value="ECO:0007669"/>
    <property type="project" value="TreeGrafter"/>
</dbReference>
<feature type="compositionally biased region" description="Acidic residues" evidence="1">
    <location>
        <begin position="125"/>
        <end position="155"/>
    </location>
</feature>
<name>A0A6S6W1V4_9PLEO</name>
<accession>A0A6S6W1V4</accession>
<dbReference type="Proteomes" id="UP000472372">
    <property type="component" value="Chromosome 5"/>
</dbReference>
<sequence>MSTLSKFVTDRNQTASPHNGQPKVKADRRAAAANAKVPMRNGVPLYQPQAESNLPARGYGNVQNSSATLQQPQHRQADQGHVQHRDAYDTDASSIDTTVNISAVKIEDSQDMEQEDQPRDQVNDYGEDEEEEDEETGDDEQGFDEQGDEHSEDYDGFSPEQEEFLRQNRLGRIAREEKLQFLHQAQFLTVMGDSYPPTTDGEPSEWEDGQGAPADFHNDVGPGSSSPQHPKINNQSTRMVAPHQQHQHQQQKSNMGAPPHALMKPQPIFKAGAQLREQSRSTPPVAQHGGPGYQHHIGITPSSQLPTYSQANINLPSELPLHSNPRSHTHAQTSRPQQSAVRQSSGPSRAQVQFSNIQPTDPPTSIRHQPSARTRLEPVLQQPHPEEVPIEEFQTAAVCDYDFDVLTKMKYDDLKNENFDIDPRAGPRVLAEEETQKDLPARLKLVQRTLDAGQQTEFFHSLPSTEWEEAGDWFLDQFQSIIQRTRQARQKKRKLAQEFEKEVEKRHEHVSKKQHQVQQAMDKMKAQGEGLVPRSPRPSKSPRAKRS</sequence>
<protein>
    <submittedName>
        <fullName evidence="3">ECM11 domain containing protein</fullName>
    </submittedName>
</protein>
<gene>
    <name evidence="3" type="ORF">PTTW11_05546</name>
</gene>
<evidence type="ECO:0000259" key="2">
    <source>
        <dbReference type="Pfam" id="PF15463"/>
    </source>
</evidence>
<feature type="compositionally biased region" description="Polar residues" evidence="1">
    <location>
        <begin position="61"/>
        <end position="74"/>
    </location>
</feature>
<dbReference type="PANTHER" id="PTHR28244">
    <property type="entry name" value="RNA POLYMERASE I-SPECIFIC TRANSCRIPTION INITIATION FACTOR RRN11"/>
    <property type="match status" value="1"/>
</dbReference>
<evidence type="ECO:0000256" key="1">
    <source>
        <dbReference type="SAM" id="MobiDB-lite"/>
    </source>
</evidence>